<dbReference type="OrthoDB" id="7021155at2"/>
<dbReference type="SUPFAM" id="SSF102114">
    <property type="entry name" value="Radical SAM enzymes"/>
    <property type="match status" value="1"/>
</dbReference>
<dbReference type="SFLD" id="SFLDS00029">
    <property type="entry name" value="Radical_SAM"/>
    <property type="match status" value="1"/>
</dbReference>
<keyword evidence="4" id="KW-0411">Iron-sulfur</keyword>
<dbReference type="InterPro" id="IPR050377">
    <property type="entry name" value="Radical_SAM_PqqE_MftC-like"/>
</dbReference>
<reference evidence="7" key="1">
    <citation type="submission" date="2016-11" db="EMBL/GenBank/DDBJ databases">
        <authorList>
            <person name="Varghese N."/>
            <person name="Submissions S."/>
        </authorList>
    </citation>
    <scope>NUCLEOTIDE SEQUENCE [LARGE SCALE GENOMIC DNA]</scope>
    <source>
        <strain evidence="7">DSM 2635</strain>
    </source>
</reference>
<evidence type="ECO:0000313" key="6">
    <source>
        <dbReference type="EMBL" id="SHH35794.1"/>
    </source>
</evidence>
<dbReference type="SFLD" id="SFLDG01067">
    <property type="entry name" value="SPASM/twitch_domain_containing"/>
    <property type="match status" value="1"/>
</dbReference>
<dbReference type="GO" id="GO:0003824">
    <property type="term" value="F:catalytic activity"/>
    <property type="evidence" value="ECO:0007669"/>
    <property type="project" value="InterPro"/>
</dbReference>
<dbReference type="SMART" id="SM00729">
    <property type="entry name" value="Elp3"/>
    <property type="match status" value="1"/>
</dbReference>
<dbReference type="InterPro" id="IPR023885">
    <property type="entry name" value="4Fe4S-binding_SPASM_dom"/>
</dbReference>
<evidence type="ECO:0000313" key="7">
    <source>
        <dbReference type="Proteomes" id="UP000243255"/>
    </source>
</evidence>
<proteinExistence type="predicted"/>
<keyword evidence="2" id="KW-0479">Metal-binding</keyword>
<dbReference type="InterPro" id="IPR006638">
    <property type="entry name" value="Elp3/MiaA/NifB-like_rSAM"/>
</dbReference>
<dbReference type="PROSITE" id="PS51918">
    <property type="entry name" value="RADICAL_SAM"/>
    <property type="match status" value="1"/>
</dbReference>
<dbReference type="PANTHER" id="PTHR11228:SF7">
    <property type="entry name" value="PQQA PEPTIDE CYCLASE"/>
    <property type="match status" value="1"/>
</dbReference>
<evidence type="ECO:0000259" key="5">
    <source>
        <dbReference type="PROSITE" id="PS51918"/>
    </source>
</evidence>
<evidence type="ECO:0000256" key="2">
    <source>
        <dbReference type="ARBA" id="ARBA00022723"/>
    </source>
</evidence>
<protein>
    <submittedName>
        <fullName evidence="6">Radical SAM additional 4Fe4S-binding SPASM domain-containing protein</fullName>
    </submittedName>
</protein>
<dbReference type="STRING" id="1121321.SAMN04488530_1393"/>
<keyword evidence="7" id="KW-1185">Reference proteome</keyword>
<name>A0A1M5SBA5_9FIRM</name>
<dbReference type="RefSeq" id="WP_073127332.1">
    <property type="nucleotide sequence ID" value="NZ_BAABCH010000014.1"/>
</dbReference>
<dbReference type="CDD" id="cd01335">
    <property type="entry name" value="Radical_SAM"/>
    <property type="match status" value="1"/>
</dbReference>
<dbReference type="InterPro" id="IPR007197">
    <property type="entry name" value="rSAM"/>
</dbReference>
<evidence type="ECO:0000256" key="3">
    <source>
        <dbReference type="ARBA" id="ARBA00023004"/>
    </source>
</evidence>
<dbReference type="InterPro" id="IPR013785">
    <property type="entry name" value="Aldolase_TIM"/>
</dbReference>
<dbReference type="GO" id="GO:0046872">
    <property type="term" value="F:metal ion binding"/>
    <property type="evidence" value="ECO:0007669"/>
    <property type="project" value="UniProtKB-KW"/>
</dbReference>
<dbReference type="Proteomes" id="UP000243255">
    <property type="component" value="Unassembled WGS sequence"/>
</dbReference>
<organism evidence="6 7">
    <name type="scientific">Asaccharospora irregularis DSM 2635</name>
    <dbReference type="NCBI Taxonomy" id="1121321"/>
    <lineage>
        <taxon>Bacteria</taxon>
        <taxon>Bacillati</taxon>
        <taxon>Bacillota</taxon>
        <taxon>Clostridia</taxon>
        <taxon>Peptostreptococcales</taxon>
        <taxon>Peptostreptococcaceae</taxon>
        <taxon>Asaccharospora</taxon>
    </lineage>
</organism>
<accession>A0A1M5SBA5</accession>
<keyword evidence="1" id="KW-0949">S-adenosyl-L-methionine</keyword>
<gene>
    <name evidence="6" type="ORF">SAMN04488530_1393</name>
</gene>
<dbReference type="Gene3D" id="3.20.20.70">
    <property type="entry name" value="Aldolase class I"/>
    <property type="match status" value="1"/>
</dbReference>
<dbReference type="InterPro" id="IPR058240">
    <property type="entry name" value="rSAM_sf"/>
</dbReference>
<dbReference type="Pfam" id="PF04055">
    <property type="entry name" value="Radical_SAM"/>
    <property type="match status" value="1"/>
</dbReference>
<sequence length="457" mass="53062">MEEYVYIKEPILININLNEILLIVEDRSSRKGEKLYNINQDALNILRKFTGEYKFKEIVEQLSIYYNEGFNEIKNKLNNFLELIESKYNLNVGYSMNKMNKEIEIKDNQNSCIPRAISIELTHKCNFKCLHCYGEYDNEKLEIMDFNKLKKFLTESRNLGVEIIELTGGEITLHPDICKILNLIHELEFRLVTLLTNGFVRNEELYDLIIEHKKNTVVQIDMHGNTEDYLEWFTKVPNTKEKVEENIKYLNDNGVYMRVVTVVTPRNLDQIEDIAEWVHKMGVKSYGVSPVIPTGRADKDSKELLFSSVEEFNKFQKLLYNLSQKYDKKFLNLIEEDQTMRSNCGALVSNPSLSPTGDLKLCSMDGLDITKSIGNVFEEDFKTIYENNIEFIKEFKKVKSPNLDMEGCKDCENIGFCTGCVLRGFLKGIEKGDKCLWLKDIVPIDIKDKLLEYPALA</sequence>
<dbReference type="SFLD" id="SFLDG01386">
    <property type="entry name" value="main_SPASM_domain-containing"/>
    <property type="match status" value="1"/>
</dbReference>
<evidence type="ECO:0000256" key="4">
    <source>
        <dbReference type="ARBA" id="ARBA00023014"/>
    </source>
</evidence>
<feature type="domain" description="Radical SAM core" evidence="5">
    <location>
        <begin position="111"/>
        <end position="325"/>
    </location>
</feature>
<evidence type="ECO:0000256" key="1">
    <source>
        <dbReference type="ARBA" id="ARBA00022691"/>
    </source>
</evidence>
<dbReference type="GO" id="GO:0051536">
    <property type="term" value="F:iron-sulfur cluster binding"/>
    <property type="evidence" value="ECO:0007669"/>
    <property type="project" value="UniProtKB-KW"/>
</dbReference>
<dbReference type="AlphaFoldDB" id="A0A1M5SBA5"/>
<keyword evidence="3" id="KW-0408">Iron</keyword>
<dbReference type="EMBL" id="FQWX01000039">
    <property type="protein sequence ID" value="SHH35794.1"/>
    <property type="molecule type" value="Genomic_DNA"/>
</dbReference>
<dbReference type="Pfam" id="PF13186">
    <property type="entry name" value="SPASM"/>
    <property type="match status" value="1"/>
</dbReference>
<dbReference type="PANTHER" id="PTHR11228">
    <property type="entry name" value="RADICAL SAM DOMAIN PROTEIN"/>
    <property type="match status" value="1"/>
</dbReference>